<sequence>MQPPLDTNTKSASTAGRSRLTDLDALRGFALLGIAVVNATYFASAFHGTGVADPGVTTTSDRAVSTLITLLFETKFYLLFSFLFGYSFTLQRLSAQRRGTRFTAPFLRRLAALFALGAAHAVLLFTGDILTTYAVLGLVLLAAGGLRVRTVATAACVLLVLTAAFYAGLGALQAAFGPPSTLDAQAVTAHAQHATALLAGDPAQVITARLEELPDTAALLLLFQAPCALAMFLLGLAAGKRDLLARPISASALRRVQLIGFPVGLAGAGLYTHATTHGTGTPGETFALAVDVLTAPALAAAYAATLLRLIHSRYGRRIAGALAPAGRMALSNYLTQSAVLAVVFTGYGFAAIGRLAPATVLALVLALYALQLSASARWMRTHAYGPLEWLLRAATHLTLPPWRAAAERTPV</sequence>
<dbReference type="PANTHER" id="PTHR30590:SF2">
    <property type="entry name" value="INNER MEMBRANE PROTEIN"/>
    <property type="match status" value="1"/>
</dbReference>
<protein>
    <submittedName>
        <fullName evidence="3">DUF418 domain-containing protein</fullName>
    </submittedName>
</protein>
<dbReference type="Proteomes" id="UP000442707">
    <property type="component" value="Unassembled WGS sequence"/>
</dbReference>
<keyword evidence="1" id="KW-1133">Transmembrane helix</keyword>
<feature type="transmembrane region" description="Helical" evidence="1">
    <location>
        <begin position="330"/>
        <end position="349"/>
    </location>
</feature>
<feature type="domain" description="DUF418" evidence="2">
    <location>
        <begin position="239"/>
        <end position="397"/>
    </location>
</feature>
<gene>
    <name evidence="3" type="ORF">F7R91_25720</name>
</gene>
<evidence type="ECO:0000313" key="4">
    <source>
        <dbReference type="Proteomes" id="UP000442707"/>
    </source>
</evidence>
<organism evidence="3 4">
    <name type="scientific">Streptomyces luteolifulvus</name>
    <dbReference type="NCBI Taxonomy" id="2615112"/>
    <lineage>
        <taxon>Bacteria</taxon>
        <taxon>Bacillati</taxon>
        <taxon>Actinomycetota</taxon>
        <taxon>Actinomycetes</taxon>
        <taxon>Kitasatosporales</taxon>
        <taxon>Streptomycetaceae</taxon>
        <taxon>Streptomyces</taxon>
    </lineage>
</organism>
<proteinExistence type="predicted"/>
<evidence type="ECO:0000313" key="3">
    <source>
        <dbReference type="EMBL" id="KAB1143556.1"/>
    </source>
</evidence>
<dbReference type="InterPro" id="IPR007349">
    <property type="entry name" value="DUF418"/>
</dbReference>
<feature type="transmembrane region" description="Helical" evidence="1">
    <location>
        <begin position="106"/>
        <end position="124"/>
    </location>
</feature>
<keyword evidence="1" id="KW-0472">Membrane</keyword>
<feature type="transmembrane region" description="Helical" evidence="1">
    <location>
        <begin position="355"/>
        <end position="374"/>
    </location>
</feature>
<feature type="transmembrane region" description="Helical" evidence="1">
    <location>
        <begin position="25"/>
        <end position="43"/>
    </location>
</feature>
<comment type="caution">
    <text evidence="3">The sequence shown here is derived from an EMBL/GenBank/DDBJ whole genome shotgun (WGS) entry which is preliminary data.</text>
</comment>
<feature type="transmembrane region" description="Helical" evidence="1">
    <location>
        <begin position="217"/>
        <end position="237"/>
    </location>
</feature>
<feature type="transmembrane region" description="Helical" evidence="1">
    <location>
        <begin position="286"/>
        <end position="310"/>
    </location>
</feature>
<accession>A0A6H9UY96</accession>
<evidence type="ECO:0000259" key="2">
    <source>
        <dbReference type="Pfam" id="PF04235"/>
    </source>
</evidence>
<feature type="transmembrane region" description="Helical" evidence="1">
    <location>
        <begin position="258"/>
        <end position="274"/>
    </location>
</feature>
<feature type="transmembrane region" description="Helical" evidence="1">
    <location>
        <begin position="63"/>
        <end position="86"/>
    </location>
</feature>
<dbReference type="Pfam" id="PF04235">
    <property type="entry name" value="DUF418"/>
    <property type="match status" value="1"/>
</dbReference>
<dbReference type="PANTHER" id="PTHR30590">
    <property type="entry name" value="INNER MEMBRANE PROTEIN"/>
    <property type="match status" value="1"/>
</dbReference>
<dbReference type="EMBL" id="VZRB01000019">
    <property type="protein sequence ID" value="KAB1143556.1"/>
    <property type="molecule type" value="Genomic_DNA"/>
</dbReference>
<keyword evidence="1" id="KW-0812">Transmembrane</keyword>
<reference evidence="3 4" key="1">
    <citation type="submission" date="2019-09" db="EMBL/GenBank/DDBJ databases">
        <title>Screening of Novel Bioactive Compounds from Soil-Associated.</title>
        <authorList>
            <person name="Zhao S."/>
        </authorList>
    </citation>
    <scope>NUCLEOTIDE SEQUENCE [LARGE SCALE GENOMIC DNA]</scope>
    <source>
        <strain evidence="3 4">HIT-DPA4</strain>
    </source>
</reference>
<keyword evidence="4" id="KW-1185">Reference proteome</keyword>
<evidence type="ECO:0000256" key="1">
    <source>
        <dbReference type="SAM" id="Phobius"/>
    </source>
</evidence>
<dbReference type="AlphaFoldDB" id="A0A6H9UY96"/>
<feature type="transmembrane region" description="Helical" evidence="1">
    <location>
        <begin position="155"/>
        <end position="176"/>
    </location>
</feature>
<name>A0A6H9UY96_9ACTN</name>
<dbReference type="InterPro" id="IPR052529">
    <property type="entry name" value="Bact_Transport_Assoc"/>
</dbReference>
<feature type="transmembrane region" description="Helical" evidence="1">
    <location>
        <begin position="130"/>
        <end position="148"/>
    </location>
</feature>